<dbReference type="EMBL" id="CP116805">
    <property type="protein sequence ID" value="WCL54415.1"/>
    <property type="molecule type" value="Genomic_DNA"/>
</dbReference>
<gene>
    <name evidence="2" type="ORF">PH603_01410</name>
</gene>
<sequence>MKKPVFNRLVEDIAEAWHILFCAMAMAGAVASYYGWLTKSFVFALFVVAAPVFVRGLFPSKPNDQK</sequence>
<feature type="transmembrane region" description="Helical" evidence="1">
    <location>
        <begin position="40"/>
        <end position="58"/>
    </location>
</feature>
<evidence type="ECO:0000313" key="3">
    <source>
        <dbReference type="Proteomes" id="UP001217500"/>
    </source>
</evidence>
<feature type="transmembrane region" description="Helical" evidence="1">
    <location>
        <begin position="12"/>
        <end position="34"/>
    </location>
</feature>
<dbReference type="KEGG" id="gso:PH603_01410"/>
<name>A0AAE9XST4_9PROT</name>
<evidence type="ECO:0000256" key="1">
    <source>
        <dbReference type="SAM" id="Phobius"/>
    </source>
</evidence>
<dbReference type="Proteomes" id="UP001217500">
    <property type="component" value="Chromosome"/>
</dbReference>
<keyword evidence="1" id="KW-0812">Transmembrane</keyword>
<proteinExistence type="predicted"/>
<evidence type="ECO:0000313" key="2">
    <source>
        <dbReference type="EMBL" id="WCL54415.1"/>
    </source>
</evidence>
<protein>
    <submittedName>
        <fullName evidence="2">Uncharacterized protein</fullName>
    </submittedName>
</protein>
<accession>A0AAE9XST4</accession>
<dbReference type="RefSeq" id="WP_289504134.1">
    <property type="nucleotide sequence ID" value="NZ_CP116805.1"/>
</dbReference>
<keyword evidence="1" id="KW-0472">Membrane</keyword>
<keyword evidence="1" id="KW-1133">Transmembrane helix</keyword>
<reference evidence="2" key="1">
    <citation type="submission" date="2023-01" db="EMBL/GenBank/DDBJ databases">
        <title>The genome sequence of Kordiimonadaceae bacterium 6D33.</title>
        <authorList>
            <person name="Liu Y."/>
        </authorList>
    </citation>
    <scope>NUCLEOTIDE SEQUENCE</scope>
    <source>
        <strain evidence="2">6D33</strain>
    </source>
</reference>
<keyword evidence="3" id="KW-1185">Reference proteome</keyword>
<dbReference type="AlphaFoldDB" id="A0AAE9XST4"/>
<organism evidence="2 3">
    <name type="scientific">Gimibacter soli</name>
    <dbReference type="NCBI Taxonomy" id="3024400"/>
    <lineage>
        <taxon>Bacteria</taxon>
        <taxon>Pseudomonadati</taxon>
        <taxon>Pseudomonadota</taxon>
        <taxon>Alphaproteobacteria</taxon>
        <taxon>Kordiimonadales</taxon>
        <taxon>Temperatibacteraceae</taxon>
        <taxon>Gimibacter</taxon>
    </lineage>
</organism>